<accession>A0ACB6ZTR2</accession>
<reference evidence="1" key="2">
    <citation type="journal article" date="2020" name="Nat. Commun.">
        <title>Large-scale genome sequencing of mycorrhizal fungi provides insights into the early evolution of symbiotic traits.</title>
        <authorList>
            <person name="Miyauchi S."/>
            <person name="Kiss E."/>
            <person name="Kuo A."/>
            <person name="Drula E."/>
            <person name="Kohler A."/>
            <person name="Sanchez-Garcia M."/>
            <person name="Morin E."/>
            <person name="Andreopoulos B."/>
            <person name="Barry K.W."/>
            <person name="Bonito G."/>
            <person name="Buee M."/>
            <person name="Carver A."/>
            <person name="Chen C."/>
            <person name="Cichocki N."/>
            <person name="Clum A."/>
            <person name="Culley D."/>
            <person name="Crous P.W."/>
            <person name="Fauchery L."/>
            <person name="Girlanda M."/>
            <person name="Hayes R.D."/>
            <person name="Keri Z."/>
            <person name="LaButti K."/>
            <person name="Lipzen A."/>
            <person name="Lombard V."/>
            <person name="Magnuson J."/>
            <person name="Maillard F."/>
            <person name="Murat C."/>
            <person name="Nolan M."/>
            <person name="Ohm R.A."/>
            <person name="Pangilinan J."/>
            <person name="Pereira M.F."/>
            <person name="Perotto S."/>
            <person name="Peter M."/>
            <person name="Pfister S."/>
            <person name="Riley R."/>
            <person name="Sitrit Y."/>
            <person name="Stielow J.B."/>
            <person name="Szollosi G."/>
            <person name="Zifcakova L."/>
            <person name="Stursova M."/>
            <person name="Spatafora J.W."/>
            <person name="Tedersoo L."/>
            <person name="Vaario L.M."/>
            <person name="Yamada A."/>
            <person name="Yan M."/>
            <person name="Wang P."/>
            <person name="Xu J."/>
            <person name="Bruns T."/>
            <person name="Baldrian P."/>
            <person name="Vilgalys R."/>
            <person name="Dunand C."/>
            <person name="Henrissat B."/>
            <person name="Grigoriev I.V."/>
            <person name="Hibbett D."/>
            <person name="Nagy L.G."/>
            <person name="Martin F.M."/>
        </authorList>
    </citation>
    <scope>NUCLEOTIDE SEQUENCE</scope>
    <source>
        <strain evidence="1">P2</strain>
    </source>
</reference>
<gene>
    <name evidence="1" type="ORF">BDM02DRAFT_3265870</name>
</gene>
<evidence type="ECO:0000313" key="1">
    <source>
        <dbReference type="EMBL" id="KAF9652839.1"/>
    </source>
</evidence>
<dbReference type="Proteomes" id="UP000886501">
    <property type="component" value="Unassembled WGS sequence"/>
</dbReference>
<dbReference type="EMBL" id="MU117966">
    <property type="protein sequence ID" value="KAF9652839.1"/>
    <property type="molecule type" value="Genomic_DNA"/>
</dbReference>
<evidence type="ECO:0000313" key="2">
    <source>
        <dbReference type="Proteomes" id="UP000886501"/>
    </source>
</evidence>
<organism evidence="1 2">
    <name type="scientific">Thelephora ganbajun</name>
    <name type="common">Ganba fungus</name>
    <dbReference type="NCBI Taxonomy" id="370292"/>
    <lineage>
        <taxon>Eukaryota</taxon>
        <taxon>Fungi</taxon>
        <taxon>Dikarya</taxon>
        <taxon>Basidiomycota</taxon>
        <taxon>Agaricomycotina</taxon>
        <taxon>Agaricomycetes</taxon>
        <taxon>Thelephorales</taxon>
        <taxon>Thelephoraceae</taxon>
        <taxon>Thelephora</taxon>
    </lineage>
</organism>
<proteinExistence type="predicted"/>
<protein>
    <submittedName>
        <fullName evidence="1">Uncharacterized protein</fullName>
    </submittedName>
</protein>
<reference evidence="1" key="1">
    <citation type="submission" date="2019-10" db="EMBL/GenBank/DDBJ databases">
        <authorList>
            <consortium name="DOE Joint Genome Institute"/>
            <person name="Kuo A."/>
            <person name="Miyauchi S."/>
            <person name="Kiss E."/>
            <person name="Drula E."/>
            <person name="Kohler A."/>
            <person name="Sanchez-Garcia M."/>
            <person name="Andreopoulos B."/>
            <person name="Barry K.W."/>
            <person name="Bonito G."/>
            <person name="Buee M."/>
            <person name="Carver A."/>
            <person name="Chen C."/>
            <person name="Cichocki N."/>
            <person name="Clum A."/>
            <person name="Culley D."/>
            <person name="Crous P.W."/>
            <person name="Fauchery L."/>
            <person name="Girlanda M."/>
            <person name="Hayes R."/>
            <person name="Keri Z."/>
            <person name="Labutti K."/>
            <person name="Lipzen A."/>
            <person name="Lombard V."/>
            <person name="Magnuson J."/>
            <person name="Maillard F."/>
            <person name="Morin E."/>
            <person name="Murat C."/>
            <person name="Nolan M."/>
            <person name="Ohm R."/>
            <person name="Pangilinan J."/>
            <person name="Pereira M."/>
            <person name="Perotto S."/>
            <person name="Peter M."/>
            <person name="Riley R."/>
            <person name="Sitrit Y."/>
            <person name="Stielow B."/>
            <person name="Szollosi G."/>
            <person name="Zifcakova L."/>
            <person name="Stursova M."/>
            <person name="Spatafora J.W."/>
            <person name="Tedersoo L."/>
            <person name="Vaario L.-M."/>
            <person name="Yamada A."/>
            <person name="Yan M."/>
            <person name="Wang P."/>
            <person name="Xu J."/>
            <person name="Bruns T."/>
            <person name="Baldrian P."/>
            <person name="Vilgalys R."/>
            <person name="Henrissat B."/>
            <person name="Grigoriev I.V."/>
            <person name="Hibbett D."/>
            <person name="Nagy L.G."/>
            <person name="Martin F.M."/>
        </authorList>
    </citation>
    <scope>NUCLEOTIDE SEQUENCE</scope>
    <source>
        <strain evidence="1">P2</strain>
    </source>
</reference>
<name>A0ACB6ZTR2_THEGA</name>
<keyword evidence="2" id="KW-1185">Reference proteome</keyword>
<sequence length="1233" mass="135129">MSWDSAKARAQFRLAAQKLGQLQDKFESQAQITKGDISTLLRQGNIGLARAKAESVIKDEIHTDLLQVLEMYLGVVLEQFAEIEKKLIPGPPLVEAASGIIYAAPTLGIRELQMARDVLIQRLGKEFSRAVTGNKDRYVSSRVVRAVLAAPPSAAMLDDFLARVAKVYGIEWTPGLRSHEKLTALSELLDQEGAAEIDRTELRKLCVRGLPLEPSWLRPRVWRILMGSLPLVKSKWAAEATKQRESYYSLVQRLLEPFESLPAPSTPLSSLDTNLIEAAKQLSRVPPNLYAFLEEDPEWVGISPLDEGALEQIRIPYASNLDQRLDAISQKDSGSIGDSNTTPEIRLEADDIPATPEINVTAPENPSDETPTEPITLVASSSFGTASNANRKHMSALVRLLYVHSCLNPTHRSPYIASLLIPLYSVLNMEIEAQDVAHAEADTFWLFEAMISEFSPLEDEAEGALWMRKLGDRVWWADSEFYTDLLAMGLDPSLPHYSYRWLAPLLTHTLPLPCVLMAWDVLFSYPLRERDTNPKLDGLLDICAGMLLKSRWSLKRLVKAGSSGQKSPSSLWDSGPRSQPGEFSDAFVEGMVFLRNYPVGVVGGMEAVLQAADDLTTRREAEARAAQAASTGVGARIRGAVWGFSGQPGSAVATPALNATNEPARRQEASTGVTDSTAGPSTFSSRLANTVWRGITNQSAMDEPSTPSTPSFTSPPHSPYPPSPQLLAQTFSPGPPSPLFLGSRGGTPEPMAIGTNLWNYAEKLRDSDTAARLSKASTNLRVMTLDAWYKRRASENTHEHPDQGTGEPPSDAFHTRNYSAVSESSYFSQRSSFSDADSTYTPPPRPSNFRPPRDSIFLDISRASSTPASPTLSAASELSVSSMGSGRSISGGPKPLLLSTSNLVSSTSEDRKPWSHVTRDSVSSTSSLSATDYKSKRRTDSLSWDSDTSKSRVVPIRRGTGNVSPAAIAAKLSRSRPDSTSSERSDHMGKSLEEQKPTVEARVQPSIPEEGITNPPSPIQSPPPDTPSSLISPVPEGVRVRDAEPQRGSFVLNDMSEDSTPIRSFLRRKTRSPVDLPLEEATSDSSMGARIKHSQRVKSRRQFPHLRIDAEESERTTTVSSSTLQLPEWPHGAEDASTPRASDFEVPFPSSSPRPSRSPRRPRKLSGDVETRPRKISAEDRESTRPRKVSGDRMRKISGGSTRHNRESSSMEGDDEGYDDFLSAYESEEGHLR</sequence>
<comment type="caution">
    <text evidence="1">The sequence shown here is derived from an EMBL/GenBank/DDBJ whole genome shotgun (WGS) entry which is preliminary data.</text>
</comment>